<dbReference type="RefSeq" id="WP_381182523.1">
    <property type="nucleotide sequence ID" value="NZ_JBHSFK010000030.1"/>
</dbReference>
<feature type="compositionally biased region" description="Basic and acidic residues" evidence="3">
    <location>
        <begin position="1"/>
        <end position="24"/>
    </location>
</feature>
<evidence type="ECO:0000256" key="1">
    <source>
        <dbReference type="ARBA" id="ARBA00010515"/>
    </source>
</evidence>
<protein>
    <submittedName>
        <fullName evidence="5">Alpha/beta hydrolase</fullName>
    </submittedName>
</protein>
<dbReference type="InterPro" id="IPR050300">
    <property type="entry name" value="GDXG_lipolytic_enzyme"/>
</dbReference>
<gene>
    <name evidence="5" type="ORF">ACFPIH_36550</name>
</gene>
<evidence type="ECO:0000256" key="3">
    <source>
        <dbReference type="SAM" id="MobiDB-lite"/>
    </source>
</evidence>
<dbReference type="EMBL" id="JBHSFK010000030">
    <property type="protein sequence ID" value="MFC4504949.1"/>
    <property type="molecule type" value="Genomic_DNA"/>
</dbReference>
<dbReference type="InterPro" id="IPR013094">
    <property type="entry name" value="AB_hydrolase_3"/>
</dbReference>
<sequence>MDPGRRRDGRGDDRPRSDDARTDPESIAITGTSAGANLAAATVLRARDEGLPPPGAVALWSPSVDLTRDGDTWYTLDGLDPIIGLHMRLLSDTVRFHRALRRAGVDARLHVYEAMTHSAFFGGTPEEAEVGAEVRAFLHEHLRRGKEADDA</sequence>
<dbReference type="InterPro" id="IPR029058">
    <property type="entry name" value="AB_hydrolase_fold"/>
</dbReference>
<comment type="caution">
    <text evidence="5">The sequence shown here is derived from an EMBL/GenBank/DDBJ whole genome shotgun (WGS) entry which is preliminary data.</text>
</comment>
<dbReference type="PANTHER" id="PTHR48081:SF30">
    <property type="entry name" value="ACETYL-HYDROLASE LIPR-RELATED"/>
    <property type="match status" value="1"/>
</dbReference>
<name>A0ABV9AYN0_9ACTN</name>
<feature type="domain" description="Alpha/beta hydrolase fold-3" evidence="4">
    <location>
        <begin position="19"/>
        <end position="71"/>
    </location>
</feature>
<keyword evidence="6" id="KW-1185">Reference proteome</keyword>
<accession>A0ABV9AYN0</accession>
<dbReference type="Pfam" id="PF07859">
    <property type="entry name" value="Abhydrolase_3"/>
    <property type="match status" value="1"/>
</dbReference>
<proteinExistence type="inferred from homology"/>
<dbReference type="SUPFAM" id="SSF53474">
    <property type="entry name" value="alpha/beta-Hydrolases"/>
    <property type="match status" value="1"/>
</dbReference>
<comment type="similarity">
    <text evidence="1">Belongs to the 'GDXG' lipolytic enzyme family.</text>
</comment>
<evidence type="ECO:0000313" key="5">
    <source>
        <dbReference type="EMBL" id="MFC4504949.1"/>
    </source>
</evidence>
<keyword evidence="2 5" id="KW-0378">Hydrolase</keyword>
<dbReference type="Gene3D" id="3.40.50.1820">
    <property type="entry name" value="alpha/beta hydrolase"/>
    <property type="match status" value="1"/>
</dbReference>
<feature type="region of interest" description="Disordered" evidence="3">
    <location>
        <begin position="1"/>
        <end position="28"/>
    </location>
</feature>
<evidence type="ECO:0000256" key="2">
    <source>
        <dbReference type="ARBA" id="ARBA00022801"/>
    </source>
</evidence>
<dbReference type="GO" id="GO:0016787">
    <property type="term" value="F:hydrolase activity"/>
    <property type="evidence" value="ECO:0007669"/>
    <property type="project" value="UniProtKB-KW"/>
</dbReference>
<organism evidence="5 6">
    <name type="scientific">Streptomyces vulcanius</name>
    <dbReference type="NCBI Taxonomy" id="1441876"/>
    <lineage>
        <taxon>Bacteria</taxon>
        <taxon>Bacillati</taxon>
        <taxon>Actinomycetota</taxon>
        <taxon>Actinomycetes</taxon>
        <taxon>Kitasatosporales</taxon>
        <taxon>Streptomycetaceae</taxon>
        <taxon>Streptomyces</taxon>
    </lineage>
</organism>
<evidence type="ECO:0000313" key="6">
    <source>
        <dbReference type="Proteomes" id="UP001595839"/>
    </source>
</evidence>
<reference evidence="6" key="1">
    <citation type="journal article" date="2019" name="Int. J. Syst. Evol. Microbiol.">
        <title>The Global Catalogue of Microorganisms (GCM) 10K type strain sequencing project: providing services to taxonomists for standard genome sequencing and annotation.</title>
        <authorList>
            <consortium name="The Broad Institute Genomics Platform"/>
            <consortium name="The Broad Institute Genome Sequencing Center for Infectious Disease"/>
            <person name="Wu L."/>
            <person name="Ma J."/>
        </authorList>
    </citation>
    <scope>NUCLEOTIDE SEQUENCE [LARGE SCALE GENOMIC DNA]</scope>
    <source>
        <strain evidence="6">CGMCC 4.7177</strain>
    </source>
</reference>
<dbReference type="PANTHER" id="PTHR48081">
    <property type="entry name" value="AB HYDROLASE SUPERFAMILY PROTEIN C4A8.06C"/>
    <property type="match status" value="1"/>
</dbReference>
<evidence type="ECO:0000259" key="4">
    <source>
        <dbReference type="Pfam" id="PF07859"/>
    </source>
</evidence>
<dbReference type="Proteomes" id="UP001595839">
    <property type="component" value="Unassembled WGS sequence"/>
</dbReference>